<reference evidence="3 4" key="1">
    <citation type="submission" date="2024-07" db="EMBL/GenBank/DDBJ databases">
        <authorList>
            <person name="Wang L."/>
        </authorList>
    </citation>
    <scope>NUCLEOTIDE SEQUENCE [LARGE SCALE GENOMIC DNA]</scope>
    <source>
        <strain evidence="3 4">WL359</strain>
    </source>
</reference>
<dbReference type="Pfam" id="PF12804">
    <property type="entry name" value="NTP_transf_3"/>
    <property type="match status" value="1"/>
</dbReference>
<dbReference type="Proteomes" id="UP001555342">
    <property type="component" value="Unassembled WGS sequence"/>
</dbReference>
<keyword evidence="4" id="KW-1185">Reference proteome</keyword>
<evidence type="ECO:0000259" key="2">
    <source>
        <dbReference type="Pfam" id="PF12804"/>
    </source>
</evidence>
<dbReference type="PANTHER" id="PTHR43777:SF1">
    <property type="entry name" value="MOLYBDENUM COFACTOR CYTIDYLYLTRANSFERASE"/>
    <property type="match status" value="1"/>
</dbReference>
<dbReference type="CDD" id="cd04182">
    <property type="entry name" value="GT_2_like_f"/>
    <property type="match status" value="1"/>
</dbReference>
<accession>A0ABV3NYF7</accession>
<dbReference type="RefSeq" id="WP_367596332.1">
    <property type="nucleotide sequence ID" value="NZ_JBFMVT010000002.1"/>
</dbReference>
<dbReference type="InterPro" id="IPR029044">
    <property type="entry name" value="Nucleotide-diphossugar_trans"/>
</dbReference>
<organism evidence="3 4">
    <name type="scientific">Buttiauxella gaviniae</name>
    <dbReference type="NCBI Taxonomy" id="82990"/>
    <lineage>
        <taxon>Bacteria</taxon>
        <taxon>Pseudomonadati</taxon>
        <taxon>Pseudomonadota</taxon>
        <taxon>Gammaproteobacteria</taxon>
        <taxon>Enterobacterales</taxon>
        <taxon>Enterobacteriaceae</taxon>
        <taxon>Buttiauxella</taxon>
    </lineage>
</organism>
<dbReference type="PANTHER" id="PTHR43777">
    <property type="entry name" value="MOLYBDENUM COFACTOR CYTIDYLYLTRANSFERASE"/>
    <property type="match status" value="1"/>
</dbReference>
<evidence type="ECO:0000256" key="1">
    <source>
        <dbReference type="ARBA" id="ARBA00022842"/>
    </source>
</evidence>
<dbReference type="Gene3D" id="3.90.550.10">
    <property type="entry name" value="Spore Coat Polysaccharide Biosynthesis Protein SpsA, Chain A"/>
    <property type="match status" value="1"/>
</dbReference>
<proteinExistence type="predicted"/>
<protein>
    <submittedName>
        <fullName evidence="3">Nucleotidyltransferase family protein</fullName>
    </submittedName>
</protein>
<sequence length="196" mass="21134">MKPGIIITAAGRAERFQKAGGTGNKLNACLSDCTVFAQTLRHAQLSGLAIHVVTRPENSEIQAVCRAQRVPVTLIDSNGLGESIAAGVCATPNWHGWLIHLADMPFVPPAVFLQVADALDSHKLARPRANAQPGHPVGFARCWYPKLCLLTGDGGARELLHEDMMHFVDIDDAGSQRDIDLPSHLAQRSEHNHATS</sequence>
<comment type="caution">
    <text evidence="3">The sequence shown here is derived from an EMBL/GenBank/DDBJ whole genome shotgun (WGS) entry which is preliminary data.</text>
</comment>
<dbReference type="InterPro" id="IPR025877">
    <property type="entry name" value="MobA-like_NTP_Trfase"/>
</dbReference>
<evidence type="ECO:0000313" key="3">
    <source>
        <dbReference type="EMBL" id="MEW7314295.1"/>
    </source>
</evidence>
<evidence type="ECO:0000313" key="4">
    <source>
        <dbReference type="Proteomes" id="UP001555342"/>
    </source>
</evidence>
<gene>
    <name evidence="3" type="ORF">AB1E22_16605</name>
</gene>
<dbReference type="SUPFAM" id="SSF53448">
    <property type="entry name" value="Nucleotide-diphospho-sugar transferases"/>
    <property type="match status" value="1"/>
</dbReference>
<feature type="domain" description="MobA-like NTP transferase" evidence="2">
    <location>
        <begin position="6"/>
        <end position="162"/>
    </location>
</feature>
<name>A0ABV3NYF7_9ENTR</name>
<keyword evidence="1" id="KW-0460">Magnesium</keyword>
<dbReference type="EMBL" id="JBFMVT010000002">
    <property type="protein sequence ID" value="MEW7314295.1"/>
    <property type="molecule type" value="Genomic_DNA"/>
</dbReference>